<evidence type="ECO:0000313" key="3">
    <source>
        <dbReference type="Proteomes" id="UP000214760"/>
    </source>
</evidence>
<proteinExistence type="predicted"/>
<feature type="transmembrane region" description="Helical" evidence="1">
    <location>
        <begin position="56"/>
        <end position="79"/>
    </location>
</feature>
<keyword evidence="1" id="KW-0472">Membrane</keyword>
<keyword evidence="1" id="KW-1133">Transmembrane helix</keyword>
<dbReference type="Proteomes" id="UP000214760">
    <property type="component" value="Unassembled WGS sequence"/>
</dbReference>
<evidence type="ECO:0000313" key="2">
    <source>
        <dbReference type="EMBL" id="SFR69967.1"/>
    </source>
</evidence>
<dbReference type="EMBL" id="FOZC01000003">
    <property type="protein sequence ID" value="SFR69967.1"/>
    <property type="molecule type" value="Genomic_DNA"/>
</dbReference>
<sequence>MFEIVFCIPWIVVASIWGYILLNAAGRNRAILNDDKLCRNPETVREAKSTLRTVRIMGPIVILILAVMIFVLFNSLFPIDGLDMAGFALAAGGFIFSYIGAALGLVFAGTAEDPKPKDAQRAGRILMFSFLTAGTIVMFAGIRILTNHPLQV</sequence>
<accession>A0A1I6IT95</accession>
<feature type="transmembrane region" description="Helical" evidence="1">
    <location>
        <begin position="122"/>
        <end position="145"/>
    </location>
</feature>
<gene>
    <name evidence="2" type="ORF">SAMN02910262_00795</name>
</gene>
<feature type="transmembrane region" description="Helical" evidence="1">
    <location>
        <begin position="6"/>
        <end position="26"/>
    </location>
</feature>
<evidence type="ECO:0008006" key="4">
    <source>
        <dbReference type="Google" id="ProtNLM"/>
    </source>
</evidence>
<name>A0A1I6IT95_9FIRM</name>
<organism evidence="2 3">
    <name type="scientific">[Clostridium] aminophilum</name>
    <dbReference type="NCBI Taxonomy" id="1526"/>
    <lineage>
        <taxon>Bacteria</taxon>
        <taxon>Bacillati</taxon>
        <taxon>Bacillota</taxon>
        <taxon>Clostridia</taxon>
        <taxon>Lachnospirales</taxon>
        <taxon>Lachnospiraceae</taxon>
    </lineage>
</organism>
<feature type="transmembrane region" description="Helical" evidence="1">
    <location>
        <begin position="85"/>
        <end position="110"/>
    </location>
</feature>
<reference evidence="2 3" key="1">
    <citation type="submission" date="2016-10" db="EMBL/GenBank/DDBJ databases">
        <authorList>
            <person name="de Groot N.N."/>
        </authorList>
    </citation>
    <scope>NUCLEOTIDE SEQUENCE [LARGE SCALE GENOMIC DNA]</scope>
    <source>
        <strain evidence="2 3">F</strain>
    </source>
</reference>
<dbReference type="RefSeq" id="WP_031471732.1">
    <property type="nucleotide sequence ID" value="NZ_FOZC01000003.1"/>
</dbReference>
<protein>
    <recommendedName>
        <fullName evidence="4">Sodium-translocating pyrophosphatase</fullName>
    </recommendedName>
</protein>
<evidence type="ECO:0000256" key="1">
    <source>
        <dbReference type="SAM" id="Phobius"/>
    </source>
</evidence>
<keyword evidence="1" id="KW-0812">Transmembrane</keyword>
<dbReference type="AlphaFoldDB" id="A0A1I6IT95"/>